<evidence type="ECO:0000313" key="3">
    <source>
        <dbReference type="Proteomes" id="UP000184774"/>
    </source>
</evidence>
<dbReference type="GO" id="GO:0030246">
    <property type="term" value="F:carbohydrate binding"/>
    <property type="evidence" value="ECO:0007669"/>
    <property type="project" value="InterPro"/>
</dbReference>
<evidence type="ECO:0000313" key="2">
    <source>
        <dbReference type="EMBL" id="SIO96695.1"/>
    </source>
</evidence>
<dbReference type="InterPro" id="IPR019019">
    <property type="entry name" value="H-type_lectin_domain"/>
</dbReference>
<protein>
    <recommendedName>
        <fullName evidence="1">H-type lectin domain-containing protein</fullName>
    </recommendedName>
</protein>
<dbReference type="SUPFAM" id="SSF141086">
    <property type="entry name" value="Agglutinin HPA-like"/>
    <property type="match status" value="1"/>
</dbReference>
<dbReference type="OrthoDB" id="5877638at2"/>
<dbReference type="RefSeq" id="WP_074375110.1">
    <property type="nucleotide sequence ID" value="NZ_AP024907.1"/>
</dbReference>
<dbReference type="InterPro" id="IPR037221">
    <property type="entry name" value="H-type_lectin_dom_sf"/>
</dbReference>
<dbReference type="Proteomes" id="UP000184774">
    <property type="component" value="Unassembled WGS sequence"/>
</dbReference>
<reference evidence="2 3" key="1">
    <citation type="submission" date="2016-12" db="EMBL/GenBank/DDBJ databases">
        <authorList>
            <person name="Song W.-J."/>
            <person name="Kurnit D.M."/>
        </authorList>
    </citation>
    <scope>NUCLEOTIDE SEQUENCE [LARGE SCALE GENOMIC DNA]</scope>
    <source>
        <strain evidence="2 3">CECT 9026</strain>
    </source>
</reference>
<name>A0A1N6MB59_9VIBR</name>
<dbReference type="EMBL" id="FSSB01000040">
    <property type="protein sequence ID" value="SIO96695.1"/>
    <property type="molecule type" value="Genomic_DNA"/>
</dbReference>
<dbReference type="GO" id="GO:0007155">
    <property type="term" value="P:cell adhesion"/>
    <property type="evidence" value="ECO:0007669"/>
    <property type="project" value="InterPro"/>
</dbReference>
<dbReference type="Gene3D" id="2.60.40.2080">
    <property type="match status" value="1"/>
</dbReference>
<organism evidence="2 3">
    <name type="scientific">Vibrio spartinae</name>
    <dbReference type="NCBI Taxonomy" id="1918945"/>
    <lineage>
        <taxon>Bacteria</taxon>
        <taxon>Pseudomonadati</taxon>
        <taxon>Pseudomonadota</taxon>
        <taxon>Gammaproteobacteria</taxon>
        <taxon>Vibrionales</taxon>
        <taxon>Vibrionaceae</taxon>
        <taxon>Vibrio</taxon>
    </lineage>
</organism>
<evidence type="ECO:0000259" key="1">
    <source>
        <dbReference type="Pfam" id="PF09458"/>
    </source>
</evidence>
<accession>A0A1N6MB59</accession>
<gene>
    <name evidence="2" type="ORF">VSP9026_04501</name>
</gene>
<feature type="domain" description="H-type lectin" evidence="1">
    <location>
        <begin position="32"/>
        <end position="94"/>
    </location>
</feature>
<proteinExistence type="predicted"/>
<dbReference type="AlphaFoldDB" id="A0A1N6MB59"/>
<dbReference type="Pfam" id="PF09458">
    <property type="entry name" value="H_lectin"/>
    <property type="match status" value="1"/>
</dbReference>
<sequence length="95" mass="10183">MTQLIGRVSHTGTVEIGSGFQSEKHSNGLYKVFFDSGKFTSTPVVIATPDTSNFSSETYTVAVSLKNVSTSGFTLSIENLDADTKEAAFNFVAYS</sequence>